<dbReference type="EMBL" id="CP002045">
    <property type="protein sequence ID" value="ADH93422.1"/>
    <property type="molecule type" value="Genomic_DNA"/>
</dbReference>
<keyword evidence="5 6" id="KW-0408">Iron</keyword>
<dbReference type="PANTHER" id="PTHR10458">
    <property type="entry name" value="PEPTIDE DEFORMYLASE"/>
    <property type="match status" value="1"/>
</dbReference>
<accession>D7BL92</accession>
<dbReference type="GO" id="GO:0042586">
    <property type="term" value="F:peptide deformylase activity"/>
    <property type="evidence" value="ECO:0007669"/>
    <property type="project" value="UniProtKB-UniRule"/>
</dbReference>
<evidence type="ECO:0000256" key="5">
    <source>
        <dbReference type="ARBA" id="ARBA00023004"/>
    </source>
</evidence>
<evidence type="ECO:0000313" key="7">
    <source>
        <dbReference type="EMBL" id="ADH93422.1"/>
    </source>
</evidence>
<proteinExistence type="inferred from homology"/>
<evidence type="ECO:0000256" key="3">
    <source>
        <dbReference type="ARBA" id="ARBA00022801"/>
    </source>
</evidence>
<evidence type="ECO:0000256" key="4">
    <source>
        <dbReference type="ARBA" id="ARBA00022917"/>
    </source>
</evidence>
<dbReference type="NCBIfam" id="TIGR00079">
    <property type="entry name" value="pept_deformyl"/>
    <property type="match status" value="1"/>
</dbReference>
<dbReference type="EC" id="3.5.1.88" evidence="6"/>
<dbReference type="SUPFAM" id="SSF56420">
    <property type="entry name" value="Peptide deformylase"/>
    <property type="match status" value="1"/>
</dbReference>
<dbReference type="KEGG" id="ahe:Arch_1740"/>
<dbReference type="RefSeq" id="WP_013170908.1">
    <property type="nucleotide sequence ID" value="NC_014218.1"/>
</dbReference>
<evidence type="ECO:0000256" key="6">
    <source>
        <dbReference type="HAMAP-Rule" id="MF_00163"/>
    </source>
</evidence>
<reference evidence="7 8" key="1">
    <citation type="journal article" date="2010" name="Stand. Genomic Sci.">
        <title>Complete genome sequence of Arcanobacterium haemolyticum type strain (11018).</title>
        <authorList>
            <person name="Yasawong M."/>
            <person name="Teshima H."/>
            <person name="Lapidus A."/>
            <person name="Nolan M."/>
            <person name="Lucas S."/>
            <person name="Glavina Del Rio T."/>
            <person name="Tice H."/>
            <person name="Cheng J."/>
            <person name="Bruce D."/>
            <person name="Detter C."/>
            <person name="Tapia R."/>
            <person name="Han C."/>
            <person name="Goodwin L."/>
            <person name="Pitluck S."/>
            <person name="Liolios K."/>
            <person name="Ivanova N."/>
            <person name="Mavromatis K."/>
            <person name="Mikhailova N."/>
            <person name="Pati A."/>
            <person name="Chen A."/>
            <person name="Palaniappan K."/>
            <person name="Land M."/>
            <person name="Hauser L."/>
            <person name="Chang Y."/>
            <person name="Jeffries C."/>
            <person name="Rohde M."/>
            <person name="Sikorski J."/>
            <person name="Pukall R."/>
            <person name="Goker M."/>
            <person name="Woyke T."/>
            <person name="Bristow J."/>
            <person name="Eisen J."/>
            <person name="Markowitz V."/>
            <person name="Hugenholtz P."/>
            <person name="Kyrpides N."/>
            <person name="Klenk H."/>
        </authorList>
    </citation>
    <scope>NUCLEOTIDE SEQUENCE [LARGE SCALE GENOMIC DNA]</scope>
    <source>
        <strain evidence="8">ATCC 9345 / DSM 20595 / CCUG 17215 / LMG 16163 / NBRC 15585 / NCTC 8452 / 11018</strain>
    </source>
</reference>
<feature type="binding site" evidence="6">
    <location>
        <position position="140"/>
    </location>
    <ligand>
        <name>Fe cation</name>
        <dbReference type="ChEBI" id="CHEBI:24875"/>
    </ligand>
</feature>
<keyword evidence="2 6" id="KW-0479">Metal-binding</keyword>
<gene>
    <name evidence="6" type="primary">def</name>
    <name evidence="7" type="ordered locus">Arch_1740</name>
</gene>
<evidence type="ECO:0000256" key="2">
    <source>
        <dbReference type="ARBA" id="ARBA00022723"/>
    </source>
</evidence>
<dbReference type="STRING" id="644284.Arch_1740"/>
<feature type="active site" evidence="6">
    <location>
        <position position="141"/>
    </location>
</feature>
<evidence type="ECO:0000256" key="1">
    <source>
        <dbReference type="ARBA" id="ARBA00010759"/>
    </source>
</evidence>
<keyword evidence="4 6" id="KW-0648">Protein biosynthesis</keyword>
<dbReference type="GO" id="GO:0006412">
    <property type="term" value="P:translation"/>
    <property type="evidence" value="ECO:0007669"/>
    <property type="project" value="UniProtKB-UniRule"/>
</dbReference>
<dbReference type="Pfam" id="PF01327">
    <property type="entry name" value="Pep_deformylase"/>
    <property type="match status" value="1"/>
</dbReference>
<dbReference type="HOGENOM" id="CLU_061901_1_2_11"/>
<keyword evidence="3 6" id="KW-0378">Hydrolase</keyword>
<keyword evidence="8" id="KW-1185">Reference proteome</keyword>
<dbReference type="NCBIfam" id="NF001159">
    <property type="entry name" value="PRK00150.1-3"/>
    <property type="match status" value="1"/>
</dbReference>
<dbReference type="CDD" id="cd00487">
    <property type="entry name" value="Pep_deformylase"/>
    <property type="match status" value="1"/>
</dbReference>
<name>D7BL92_ARCHD</name>
<comment type="cofactor">
    <cofactor evidence="6">
        <name>Fe(2+)</name>
        <dbReference type="ChEBI" id="CHEBI:29033"/>
    </cofactor>
    <text evidence="6">Binds 1 Fe(2+) ion.</text>
</comment>
<evidence type="ECO:0000313" key="8">
    <source>
        <dbReference type="Proteomes" id="UP000000376"/>
    </source>
</evidence>
<dbReference type="Proteomes" id="UP000000376">
    <property type="component" value="Chromosome"/>
</dbReference>
<dbReference type="PANTHER" id="PTHR10458:SF2">
    <property type="entry name" value="PEPTIDE DEFORMYLASE, MITOCHONDRIAL"/>
    <property type="match status" value="1"/>
</dbReference>
<organism evidence="7 8">
    <name type="scientific">Arcanobacterium haemolyticum (strain ATCC 9345 / DSM 20595 / CCM 5947 / CCUG 17215 / LMG 16163 / NBRC 15585 / NCTC 8452 / 11018)</name>
    <dbReference type="NCBI Taxonomy" id="644284"/>
    <lineage>
        <taxon>Bacteria</taxon>
        <taxon>Bacillati</taxon>
        <taxon>Actinomycetota</taxon>
        <taxon>Actinomycetes</taxon>
        <taxon>Actinomycetales</taxon>
        <taxon>Actinomycetaceae</taxon>
        <taxon>Arcanobacterium</taxon>
    </lineage>
</organism>
<dbReference type="AlphaFoldDB" id="D7BL92"/>
<feature type="binding site" evidence="6">
    <location>
        <position position="144"/>
    </location>
    <ligand>
        <name>Fe cation</name>
        <dbReference type="ChEBI" id="CHEBI:24875"/>
    </ligand>
</feature>
<dbReference type="eggNOG" id="COG0242">
    <property type="taxonomic scope" value="Bacteria"/>
</dbReference>
<feature type="binding site" evidence="6">
    <location>
        <position position="98"/>
    </location>
    <ligand>
        <name>Fe cation</name>
        <dbReference type="ChEBI" id="CHEBI:24875"/>
    </ligand>
</feature>
<dbReference type="HAMAP" id="MF_00163">
    <property type="entry name" value="Pep_deformylase"/>
    <property type="match status" value="1"/>
</dbReference>
<dbReference type="Gene3D" id="3.90.45.10">
    <property type="entry name" value="Peptide deformylase"/>
    <property type="match status" value="1"/>
</dbReference>
<comment type="function">
    <text evidence="6">Removes the formyl group from the N-terminal Met of newly synthesized proteins. Requires at least a dipeptide for an efficient rate of reaction. N-terminal L-methionine is a prerequisite for activity but the enzyme has broad specificity at other positions.</text>
</comment>
<dbReference type="GO" id="GO:0046872">
    <property type="term" value="F:metal ion binding"/>
    <property type="evidence" value="ECO:0007669"/>
    <property type="project" value="UniProtKB-KW"/>
</dbReference>
<comment type="catalytic activity">
    <reaction evidence="6">
        <text>N-terminal N-formyl-L-methionyl-[peptide] + H2O = N-terminal L-methionyl-[peptide] + formate</text>
        <dbReference type="Rhea" id="RHEA:24420"/>
        <dbReference type="Rhea" id="RHEA-COMP:10639"/>
        <dbReference type="Rhea" id="RHEA-COMP:10640"/>
        <dbReference type="ChEBI" id="CHEBI:15377"/>
        <dbReference type="ChEBI" id="CHEBI:15740"/>
        <dbReference type="ChEBI" id="CHEBI:49298"/>
        <dbReference type="ChEBI" id="CHEBI:64731"/>
        <dbReference type="EC" id="3.5.1.88"/>
    </reaction>
</comment>
<dbReference type="PRINTS" id="PR01576">
    <property type="entry name" value="PDEFORMYLASE"/>
</dbReference>
<comment type="similarity">
    <text evidence="1 6">Belongs to the polypeptide deformylase family.</text>
</comment>
<dbReference type="InterPro" id="IPR036821">
    <property type="entry name" value="Peptide_deformylase_sf"/>
</dbReference>
<protein>
    <recommendedName>
        <fullName evidence="6">Peptide deformylase</fullName>
        <shortName evidence="6">PDF</shortName>
        <ecNumber evidence="6">3.5.1.88</ecNumber>
    </recommendedName>
    <alternativeName>
        <fullName evidence="6">Polypeptide deformylase</fullName>
    </alternativeName>
</protein>
<sequence length="224" mass="24856">MLYPIHVYGSPVLHKTSAKVTVFDEKLATLAQDMFETCEAAPGVGLAAPQIGLDLAMFVWMYDGPEHKGPQRGVAVNPTLLIEPVDVFEPGPADEEGCLSFPGYQYGLRRSPRAVLRAQDEKGEWYDLEATGWFARILQHEYDHLKGRIYVDRLTGKPAHQVEKVMKREKWNVPGIVWMPGEDELYDASEEELENLAQMSAYFAGVDLAAGVSSSKDHGASFGL</sequence>
<dbReference type="InterPro" id="IPR023635">
    <property type="entry name" value="Peptide_deformylase"/>
</dbReference>
<dbReference type="OrthoDB" id="9804313at2"/>